<evidence type="ECO:0000313" key="2">
    <source>
        <dbReference type="Proteomes" id="UP001309876"/>
    </source>
</evidence>
<organism evidence="1 2">
    <name type="scientific">Lithohypha guttulata</name>
    <dbReference type="NCBI Taxonomy" id="1690604"/>
    <lineage>
        <taxon>Eukaryota</taxon>
        <taxon>Fungi</taxon>
        <taxon>Dikarya</taxon>
        <taxon>Ascomycota</taxon>
        <taxon>Pezizomycotina</taxon>
        <taxon>Eurotiomycetes</taxon>
        <taxon>Chaetothyriomycetidae</taxon>
        <taxon>Chaetothyriales</taxon>
        <taxon>Trichomeriaceae</taxon>
        <taxon>Lithohypha</taxon>
    </lineage>
</organism>
<comment type="caution">
    <text evidence="1">The sequence shown here is derived from an EMBL/GenBank/DDBJ whole genome shotgun (WGS) entry which is preliminary data.</text>
</comment>
<gene>
    <name evidence="1" type="ORF">LTR05_008691</name>
</gene>
<proteinExistence type="predicted"/>
<accession>A0AAN7SMR5</accession>
<sequence>MPELIRGSLSFDDPSQPRLHAPTSSSPDRGAVSPDSATSPSSVGHLALGSARPHVDHHRHSSSFWPEGRDRMRHAEAEVYYDSRAATKKEFHRRASNLQQYYKENPKLLPQLPFTWHHGVRRFRLGALIVLMWIDACVVPIALYYGLYYGGHVPNWITFAVVTTIWGGPTYLEFAIRTLRLIKKERFYRPLGTNSRWCFDVVTWTSVVSITAATALFIVGSAPHIVWLRVLCMPAPSLLYSLGGIMGLLTFYHMRGWKAPFRLSSTGKGETVKPGVYYFIEDVVAVNASAGRPYREALAARYGASPRFRQMIYNLSLFWSIPALIIAIPLTVIAVIHSVPATVAYGICWAVPFIWATIWAFISVRWVRRDMRREREEWETDKGFVIPDTKKDQKPHHPDAGAHQQC</sequence>
<dbReference type="EMBL" id="JAVRRJ010000016">
    <property type="protein sequence ID" value="KAK5080331.1"/>
    <property type="molecule type" value="Genomic_DNA"/>
</dbReference>
<dbReference type="Proteomes" id="UP001309876">
    <property type="component" value="Unassembled WGS sequence"/>
</dbReference>
<name>A0AAN7SMR5_9EURO</name>
<protein>
    <submittedName>
        <fullName evidence="1">Uncharacterized protein</fullName>
    </submittedName>
</protein>
<dbReference type="PANTHER" id="PTHR42024:SF1">
    <property type="entry name" value="AMINO ACID PERMEASE_ SLC12A DOMAIN-CONTAINING PROTEIN"/>
    <property type="match status" value="1"/>
</dbReference>
<evidence type="ECO:0000313" key="1">
    <source>
        <dbReference type="EMBL" id="KAK5080331.1"/>
    </source>
</evidence>
<dbReference type="AlphaFoldDB" id="A0AAN7SMR5"/>
<dbReference type="PANTHER" id="PTHR42024">
    <property type="entry name" value="AMINO ACID PERMEASE_ SLC12A DOMAIN-CONTAINING PROTEIN"/>
    <property type="match status" value="1"/>
</dbReference>
<reference evidence="1 2" key="1">
    <citation type="submission" date="2023-08" db="EMBL/GenBank/DDBJ databases">
        <title>Black Yeasts Isolated from many extreme environments.</title>
        <authorList>
            <person name="Coleine C."/>
            <person name="Stajich J.E."/>
            <person name="Selbmann L."/>
        </authorList>
    </citation>
    <scope>NUCLEOTIDE SEQUENCE [LARGE SCALE GENOMIC DNA]</scope>
    <source>
        <strain evidence="1 2">CCFEE 5910</strain>
    </source>
</reference>
<keyword evidence="2" id="KW-1185">Reference proteome</keyword>